<feature type="region of interest" description="Disordered" evidence="1">
    <location>
        <begin position="633"/>
        <end position="684"/>
    </location>
</feature>
<evidence type="ECO:0000313" key="2">
    <source>
        <dbReference type="EMBL" id="KAH8093070.1"/>
    </source>
</evidence>
<comment type="caution">
    <text evidence="2">The sequence shown here is derived from an EMBL/GenBank/DDBJ whole genome shotgun (WGS) entry which is preliminary data.</text>
</comment>
<dbReference type="OrthoDB" id="3029335at2759"/>
<reference evidence="2" key="1">
    <citation type="journal article" date="2021" name="New Phytol.">
        <title>Evolutionary innovations through gain and loss of genes in the ectomycorrhizal Boletales.</title>
        <authorList>
            <person name="Wu G."/>
            <person name="Miyauchi S."/>
            <person name="Morin E."/>
            <person name="Kuo A."/>
            <person name="Drula E."/>
            <person name="Varga T."/>
            <person name="Kohler A."/>
            <person name="Feng B."/>
            <person name="Cao Y."/>
            <person name="Lipzen A."/>
            <person name="Daum C."/>
            <person name="Hundley H."/>
            <person name="Pangilinan J."/>
            <person name="Johnson J."/>
            <person name="Barry K."/>
            <person name="LaButti K."/>
            <person name="Ng V."/>
            <person name="Ahrendt S."/>
            <person name="Min B."/>
            <person name="Choi I.G."/>
            <person name="Park H."/>
            <person name="Plett J.M."/>
            <person name="Magnuson J."/>
            <person name="Spatafora J.W."/>
            <person name="Nagy L.G."/>
            <person name="Henrissat B."/>
            <person name="Grigoriev I.V."/>
            <person name="Yang Z.L."/>
            <person name="Xu J."/>
            <person name="Martin F.M."/>
        </authorList>
    </citation>
    <scope>NUCLEOTIDE SEQUENCE</scope>
    <source>
        <strain evidence="2">KKN 215</strain>
    </source>
</reference>
<sequence>MSTGSIERSTEIGADADQLSVSRSASNSQSVVGLGTISGRAILAVGELALRGIETVNITVTLQRITSRLRGHGSVLREDVLDLLELQRIGLYPKFVRRKAWALLYTLLGREDTEHIIPILLSWAAVEVQLFLRQLVSYQLTAWSSMPKGLSSTAKPGTTMRVSNSICCLFLAILNHDAYIVHEIYDLYKFARLLSPLKTVPIDRQNQKTRNSLTRFFDSWIYQCATQEDDSHIFLPARCMIQYLVSGNDTHMQVVVDHIKVAVFPFAYLPDDEDEDTATGMRRRVEEVSRQYLNLGLSDVSLPHPISPFLEFVKLLCYQSKAACRLFGQAGFVDLILRLHEIKYFHISIQALHTQQFMDRLCQSILAILDPTISLSPVPILIPISRHSSWCLYPSQSTSRPHSESPSATIRVRQQSSSDSLSSLRAVFRLKMPPPPPPPSPTLPKAPPPSPSMSFYNLSGGSEETLSARAGPASDDPPHNDHAELHLFSPLELDEDGWRYSLRTLDDAVSLDSSPSDFYAFAPARTDCATVGVKTLSSRFPSRRSTWHTVSGPRQTSPPDTPSHSRTRSAASLSEFSAGDLSTLHFTSDLSEMLGGDFAADLDAPCLDEAQARLPKTQDAANRLPRTLTRMVSVSVDHPLPPLPRDTLYSDNATNGHSDTPDIRHSLISDNHSNSNLDSHSRSFREEDDKEFGYLDAESYVHFDGTEIGLLVGLGDDYEQMWGKGQEREGGPSGRRRRIGRKLVGALRSFKGRM</sequence>
<dbReference type="EMBL" id="JAEVFJ010000030">
    <property type="protein sequence ID" value="KAH8093070.1"/>
    <property type="molecule type" value="Genomic_DNA"/>
</dbReference>
<dbReference type="AlphaFoldDB" id="A0A8K0UK89"/>
<protein>
    <submittedName>
        <fullName evidence="2">Uncharacterized protein</fullName>
    </submittedName>
</protein>
<evidence type="ECO:0000313" key="3">
    <source>
        <dbReference type="Proteomes" id="UP000813824"/>
    </source>
</evidence>
<feature type="compositionally biased region" description="Polar residues" evidence="1">
    <location>
        <begin position="397"/>
        <end position="415"/>
    </location>
</feature>
<keyword evidence="3" id="KW-1185">Reference proteome</keyword>
<feature type="region of interest" description="Disordered" evidence="1">
    <location>
        <begin position="542"/>
        <end position="572"/>
    </location>
</feature>
<organism evidence="2 3">
    <name type="scientific">Cristinia sonorae</name>
    <dbReference type="NCBI Taxonomy" id="1940300"/>
    <lineage>
        <taxon>Eukaryota</taxon>
        <taxon>Fungi</taxon>
        <taxon>Dikarya</taxon>
        <taxon>Basidiomycota</taxon>
        <taxon>Agaricomycotina</taxon>
        <taxon>Agaricomycetes</taxon>
        <taxon>Agaricomycetidae</taxon>
        <taxon>Agaricales</taxon>
        <taxon>Pleurotineae</taxon>
        <taxon>Stephanosporaceae</taxon>
        <taxon>Cristinia</taxon>
    </lineage>
</organism>
<dbReference type="Proteomes" id="UP000813824">
    <property type="component" value="Unassembled WGS sequence"/>
</dbReference>
<feature type="compositionally biased region" description="Polar residues" evidence="1">
    <location>
        <begin position="649"/>
        <end position="658"/>
    </location>
</feature>
<gene>
    <name evidence="2" type="ORF">BXZ70DRAFT_437322</name>
</gene>
<proteinExistence type="predicted"/>
<evidence type="ECO:0000256" key="1">
    <source>
        <dbReference type="SAM" id="MobiDB-lite"/>
    </source>
</evidence>
<feature type="compositionally biased region" description="Polar residues" evidence="1">
    <location>
        <begin position="547"/>
        <end position="572"/>
    </location>
</feature>
<name>A0A8K0UK89_9AGAR</name>
<feature type="compositionally biased region" description="Polar residues" evidence="1">
    <location>
        <begin position="455"/>
        <end position="465"/>
    </location>
</feature>
<feature type="compositionally biased region" description="Pro residues" evidence="1">
    <location>
        <begin position="432"/>
        <end position="451"/>
    </location>
</feature>
<accession>A0A8K0UK89</accession>
<feature type="compositionally biased region" description="Low complexity" evidence="1">
    <location>
        <begin position="668"/>
        <end position="678"/>
    </location>
</feature>
<feature type="region of interest" description="Disordered" evidence="1">
    <location>
        <begin position="397"/>
        <end position="483"/>
    </location>
</feature>